<dbReference type="InParanoid" id="H3BGM7"/>
<dbReference type="SUPFAM" id="SSF144091">
    <property type="entry name" value="Rhomboid-like"/>
    <property type="match status" value="1"/>
</dbReference>
<dbReference type="OMA" id="RMALVPW"/>
<dbReference type="Ensembl" id="ENSLACT00000021188.1">
    <property type="protein sequence ID" value="ENSLACP00000021048.1"/>
    <property type="gene ID" value="ENSLACG00000018492.1"/>
</dbReference>
<evidence type="ECO:0000256" key="4">
    <source>
        <dbReference type="ARBA" id="ARBA00023136"/>
    </source>
</evidence>
<dbReference type="Bgee" id="ENSLACG00000018492">
    <property type="expression patterns" value="Expressed in pelvic fin and 4 other cell types or tissues"/>
</dbReference>
<dbReference type="eggNOG" id="KOG2632">
    <property type="taxonomic scope" value="Eukaryota"/>
</dbReference>
<gene>
    <name evidence="7" type="primary">RHBDD2</name>
</gene>
<dbReference type="AlphaFoldDB" id="H3BGM7"/>
<reference evidence="7" key="2">
    <citation type="submission" date="2025-08" db="UniProtKB">
        <authorList>
            <consortium name="Ensembl"/>
        </authorList>
    </citation>
    <scope>IDENTIFICATION</scope>
</reference>
<feature type="transmembrane region" description="Helical" evidence="5">
    <location>
        <begin position="110"/>
        <end position="131"/>
    </location>
</feature>
<dbReference type="Pfam" id="PF01694">
    <property type="entry name" value="Rhomboid"/>
    <property type="match status" value="1"/>
</dbReference>
<dbReference type="FunCoup" id="H3BGM7">
    <property type="interactions" value="526"/>
</dbReference>
<evidence type="ECO:0000256" key="3">
    <source>
        <dbReference type="ARBA" id="ARBA00022989"/>
    </source>
</evidence>
<evidence type="ECO:0000313" key="7">
    <source>
        <dbReference type="Ensembl" id="ENSLACP00000021048.1"/>
    </source>
</evidence>
<dbReference type="GO" id="GO:0004252">
    <property type="term" value="F:serine-type endopeptidase activity"/>
    <property type="evidence" value="ECO:0007669"/>
    <property type="project" value="InterPro"/>
</dbReference>
<keyword evidence="3 5" id="KW-1133">Transmembrane helix</keyword>
<keyword evidence="8" id="KW-1185">Reference proteome</keyword>
<comment type="subcellular location">
    <subcellularLocation>
        <location evidence="1">Membrane</location>
        <topology evidence="1">Multi-pass membrane protein</topology>
    </subcellularLocation>
</comment>
<dbReference type="EMBL" id="AFYH01014678">
    <property type="status" value="NOT_ANNOTATED_CDS"/>
    <property type="molecule type" value="Genomic_DNA"/>
</dbReference>
<evidence type="ECO:0000256" key="5">
    <source>
        <dbReference type="SAM" id="Phobius"/>
    </source>
</evidence>
<dbReference type="InterPro" id="IPR022764">
    <property type="entry name" value="Peptidase_S54_rhomboid_dom"/>
</dbReference>
<dbReference type="HOGENOM" id="CLU_064872_0_0_1"/>
<sequence>LNRNDFTLRSDVINLQVYRFITYAFFHKDLNALLCNIFILWHFGSGLERSIGTVKHLYLTTMFTILSGLLYLLLNLVLFGPGKVEDVSGLTSVTFAMMGLSTARTRMRRSLFFGINIPTAFVPWVLLFAAFVIPGASFMVCIGGIIVGQAYGLGLCLFPELSEPKASALDKKLIFWLLKKLPGGTYIPGSLLERRAAQAQSTPPPPGSYPTQNYAFCPIPVAQHQYPNTQAYDTW</sequence>
<evidence type="ECO:0000256" key="1">
    <source>
        <dbReference type="ARBA" id="ARBA00004141"/>
    </source>
</evidence>
<dbReference type="PANTHER" id="PTHR43066">
    <property type="entry name" value="RHOMBOID-RELATED PROTEIN"/>
    <property type="match status" value="1"/>
</dbReference>
<reference evidence="7" key="3">
    <citation type="submission" date="2025-09" db="UniProtKB">
        <authorList>
            <consortium name="Ensembl"/>
        </authorList>
    </citation>
    <scope>IDENTIFICATION</scope>
</reference>
<proteinExistence type="predicted"/>
<organism evidence="7 8">
    <name type="scientific">Latimeria chalumnae</name>
    <name type="common">Coelacanth</name>
    <dbReference type="NCBI Taxonomy" id="7897"/>
    <lineage>
        <taxon>Eukaryota</taxon>
        <taxon>Metazoa</taxon>
        <taxon>Chordata</taxon>
        <taxon>Craniata</taxon>
        <taxon>Vertebrata</taxon>
        <taxon>Euteleostomi</taxon>
        <taxon>Coelacanthiformes</taxon>
        <taxon>Coelacanthidae</taxon>
        <taxon>Latimeria</taxon>
    </lineage>
</organism>
<accession>H3BGM7</accession>
<feature type="transmembrane region" description="Helical" evidence="5">
    <location>
        <begin position="20"/>
        <end position="44"/>
    </location>
</feature>
<feature type="domain" description="Peptidase S54 rhomboid" evidence="6">
    <location>
        <begin position="16"/>
        <end position="156"/>
    </location>
</feature>
<dbReference type="Gene3D" id="1.20.1540.10">
    <property type="entry name" value="Rhomboid-like"/>
    <property type="match status" value="1"/>
</dbReference>
<dbReference type="STRING" id="7897.ENSLACP00000021048"/>
<reference evidence="8" key="1">
    <citation type="submission" date="2011-08" db="EMBL/GenBank/DDBJ databases">
        <title>The draft genome of Latimeria chalumnae.</title>
        <authorList>
            <person name="Di Palma F."/>
            <person name="Alfoldi J."/>
            <person name="Johnson J."/>
            <person name="Berlin A."/>
            <person name="Gnerre S."/>
            <person name="Jaffe D."/>
            <person name="MacCallum I."/>
            <person name="Young S."/>
            <person name="Walker B.J."/>
            <person name="Lander E."/>
            <person name="Lindblad-Toh K."/>
        </authorList>
    </citation>
    <scope>NUCLEOTIDE SEQUENCE [LARGE SCALE GENOMIC DNA]</scope>
    <source>
        <strain evidence="8">Wild caught</strain>
    </source>
</reference>
<evidence type="ECO:0000256" key="2">
    <source>
        <dbReference type="ARBA" id="ARBA00022692"/>
    </source>
</evidence>
<dbReference type="GO" id="GO:0016020">
    <property type="term" value="C:membrane"/>
    <property type="evidence" value="ECO:0007669"/>
    <property type="project" value="UniProtKB-SubCell"/>
</dbReference>
<keyword evidence="2 5" id="KW-0812">Transmembrane</keyword>
<keyword evidence="4 5" id="KW-0472">Membrane</keyword>
<protein>
    <submittedName>
        <fullName evidence="7">Rhomboid domain containing 2</fullName>
    </submittedName>
</protein>
<feature type="transmembrane region" description="Helical" evidence="5">
    <location>
        <begin position="56"/>
        <end position="81"/>
    </location>
</feature>
<feature type="transmembrane region" description="Helical" evidence="5">
    <location>
        <begin position="137"/>
        <end position="158"/>
    </location>
</feature>
<evidence type="ECO:0000259" key="6">
    <source>
        <dbReference type="Pfam" id="PF01694"/>
    </source>
</evidence>
<dbReference type="GeneTree" id="ENSGT00940000165977"/>
<dbReference type="Proteomes" id="UP000008672">
    <property type="component" value="Unassembled WGS sequence"/>
</dbReference>
<name>H3BGM7_LATCH</name>
<evidence type="ECO:0000313" key="8">
    <source>
        <dbReference type="Proteomes" id="UP000008672"/>
    </source>
</evidence>
<dbReference type="PANTHER" id="PTHR43066:SF13">
    <property type="entry name" value="RHOMBOID DOMAIN-CONTAINING PROTEIN 2"/>
    <property type="match status" value="1"/>
</dbReference>
<dbReference type="InterPro" id="IPR035952">
    <property type="entry name" value="Rhomboid-like_sf"/>
</dbReference>